<feature type="compositionally biased region" description="Polar residues" evidence="4">
    <location>
        <begin position="1298"/>
        <end position="1326"/>
    </location>
</feature>
<dbReference type="PANTHER" id="PTHR11347">
    <property type="entry name" value="CYCLIC NUCLEOTIDE PHOSPHODIESTERASE"/>
    <property type="match status" value="1"/>
</dbReference>
<proteinExistence type="inferred from homology"/>
<dbReference type="InterPro" id="IPR002073">
    <property type="entry name" value="PDEase_catalytic_dom"/>
</dbReference>
<feature type="compositionally biased region" description="Basic and acidic residues" evidence="4">
    <location>
        <begin position="304"/>
        <end position="314"/>
    </location>
</feature>
<evidence type="ECO:0000256" key="3">
    <source>
        <dbReference type="RuleBase" id="RU363067"/>
    </source>
</evidence>
<organism evidence="7 8">
    <name type="scientific">Dunaliella salina</name>
    <name type="common">Green alga</name>
    <name type="synonym">Protococcus salinus</name>
    <dbReference type="NCBI Taxonomy" id="3046"/>
    <lineage>
        <taxon>Eukaryota</taxon>
        <taxon>Viridiplantae</taxon>
        <taxon>Chlorophyta</taxon>
        <taxon>core chlorophytes</taxon>
        <taxon>Chlorophyceae</taxon>
        <taxon>CS clade</taxon>
        <taxon>Chlamydomonadales</taxon>
        <taxon>Dunaliellaceae</taxon>
        <taxon>Dunaliella</taxon>
    </lineage>
</organism>
<dbReference type="InterPro" id="IPR036971">
    <property type="entry name" value="PDEase_catalytic_dom_sf"/>
</dbReference>
<feature type="compositionally biased region" description="Polar residues" evidence="4">
    <location>
        <begin position="901"/>
        <end position="914"/>
    </location>
</feature>
<reference evidence="7" key="1">
    <citation type="submission" date="2017-08" db="EMBL/GenBank/DDBJ databases">
        <authorList>
            <person name="Polle J.E."/>
            <person name="Barry K."/>
            <person name="Cushman J."/>
            <person name="Schmutz J."/>
            <person name="Tran D."/>
            <person name="Hathwaick L.T."/>
            <person name="Yim W.C."/>
            <person name="Jenkins J."/>
            <person name="Mckie-Krisberg Z.M."/>
            <person name="Prochnik S."/>
            <person name="Lindquist E."/>
            <person name="Dockter R.B."/>
            <person name="Adam C."/>
            <person name="Molina H."/>
            <person name="Bunkerborg J."/>
            <person name="Jin E."/>
            <person name="Buchheim M."/>
            <person name="Magnuson J."/>
        </authorList>
    </citation>
    <scope>NUCLEOTIDE SEQUENCE</scope>
    <source>
        <strain evidence="7">CCAP 19/18</strain>
    </source>
</reference>
<comment type="caution">
    <text evidence="7">The sequence shown here is derived from an EMBL/GenBank/DDBJ whole genome shotgun (WGS) entry which is preliminary data.</text>
</comment>
<feature type="transmembrane region" description="Helical" evidence="5">
    <location>
        <begin position="44"/>
        <end position="62"/>
    </location>
</feature>
<protein>
    <recommendedName>
        <fullName evidence="3">Phosphodiesterase</fullName>
        <ecNumber evidence="3">3.1.4.-</ecNumber>
    </recommendedName>
</protein>
<dbReference type="Proteomes" id="UP000815325">
    <property type="component" value="Unassembled WGS sequence"/>
</dbReference>
<dbReference type="EMBL" id="MU069800">
    <property type="protein sequence ID" value="KAF5833632.1"/>
    <property type="molecule type" value="Genomic_DNA"/>
</dbReference>
<evidence type="ECO:0000313" key="7">
    <source>
        <dbReference type="EMBL" id="KAF5833632.1"/>
    </source>
</evidence>
<feature type="region of interest" description="Disordered" evidence="4">
    <location>
        <begin position="653"/>
        <end position="746"/>
    </location>
</feature>
<evidence type="ECO:0000313" key="8">
    <source>
        <dbReference type="Proteomes" id="UP000815325"/>
    </source>
</evidence>
<evidence type="ECO:0000256" key="4">
    <source>
        <dbReference type="SAM" id="MobiDB-lite"/>
    </source>
</evidence>
<feature type="region of interest" description="Disordered" evidence="4">
    <location>
        <begin position="285"/>
        <end position="318"/>
    </location>
</feature>
<evidence type="ECO:0000259" key="6">
    <source>
        <dbReference type="PROSITE" id="PS51845"/>
    </source>
</evidence>
<evidence type="ECO:0000256" key="2">
    <source>
        <dbReference type="ARBA" id="ARBA00022801"/>
    </source>
</evidence>
<feature type="transmembrane region" description="Helical" evidence="5">
    <location>
        <begin position="19"/>
        <end position="37"/>
    </location>
</feature>
<feature type="domain" description="PDEase" evidence="6">
    <location>
        <begin position="1063"/>
        <end position="1340"/>
    </location>
</feature>
<evidence type="ECO:0000256" key="1">
    <source>
        <dbReference type="ARBA" id="ARBA00022723"/>
    </source>
</evidence>
<dbReference type="SUPFAM" id="SSF109604">
    <property type="entry name" value="HD-domain/PDEase-like"/>
    <property type="match status" value="1"/>
</dbReference>
<keyword evidence="5" id="KW-0812">Transmembrane</keyword>
<keyword evidence="8" id="KW-1185">Reference proteome</keyword>
<dbReference type="InterPro" id="IPR023174">
    <property type="entry name" value="PDEase_CS"/>
</dbReference>
<feature type="compositionally biased region" description="Polar residues" evidence="4">
    <location>
        <begin position="564"/>
        <end position="582"/>
    </location>
</feature>
<dbReference type="EC" id="3.1.4.-" evidence="3"/>
<comment type="cofactor">
    <cofactor evidence="3">
        <name>a divalent metal cation</name>
        <dbReference type="ChEBI" id="CHEBI:60240"/>
    </cofactor>
    <text evidence="3">Binds 2 divalent metal cations per subunit. Site 1 may preferentially bind zinc ions, while site 2 has a preference for magnesium and/or manganese ions.</text>
</comment>
<feature type="region of interest" description="Disordered" evidence="4">
    <location>
        <begin position="561"/>
        <end position="601"/>
    </location>
</feature>
<dbReference type="PRINTS" id="PR00387">
    <property type="entry name" value="PDIESTERASE1"/>
</dbReference>
<dbReference type="CDD" id="cd00077">
    <property type="entry name" value="HDc"/>
    <property type="match status" value="1"/>
</dbReference>
<feature type="compositionally biased region" description="Low complexity" evidence="4">
    <location>
        <begin position="716"/>
        <end position="726"/>
    </location>
</feature>
<dbReference type="Gene3D" id="1.10.1300.10">
    <property type="entry name" value="3'5'-cyclic nucleotide phosphodiesterase, catalytic domain"/>
    <property type="match status" value="1"/>
</dbReference>
<keyword evidence="5" id="KW-1133">Transmembrane helix</keyword>
<feature type="region of interest" description="Disordered" evidence="4">
    <location>
        <begin position="1289"/>
        <end position="1340"/>
    </location>
</feature>
<dbReference type="PROSITE" id="PS51845">
    <property type="entry name" value="PDEASE_I_2"/>
    <property type="match status" value="1"/>
</dbReference>
<evidence type="ECO:0000256" key="5">
    <source>
        <dbReference type="SAM" id="Phobius"/>
    </source>
</evidence>
<keyword evidence="2 3" id="KW-0378">Hydrolase</keyword>
<keyword evidence="5" id="KW-0472">Membrane</keyword>
<keyword evidence="1 3" id="KW-0479">Metal-binding</keyword>
<dbReference type="PROSITE" id="PS00126">
    <property type="entry name" value="PDEASE_I_1"/>
    <property type="match status" value="1"/>
</dbReference>
<feature type="region of interest" description="Disordered" evidence="4">
    <location>
        <begin position="379"/>
        <end position="406"/>
    </location>
</feature>
<dbReference type="InterPro" id="IPR003607">
    <property type="entry name" value="HD/PDEase_dom"/>
</dbReference>
<feature type="compositionally biased region" description="Basic and acidic residues" evidence="4">
    <location>
        <begin position="101"/>
        <end position="111"/>
    </location>
</feature>
<feature type="compositionally biased region" description="Polar residues" evidence="4">
    <location>
        <begin position="957"/>
        <end position="967"/>
    </location>
</feature>
<feature type="compositionally biased region" description="Acidic residues" evidence="4">
    <location>
        <begin position="112"/>
        <end position="123"/>
    </location>
</feature>
<feature type="region of interest" description="Disordered" evidence="4">
    <location>
        <begin position="93"/>
        <end position="123"/>
    </location>
</feature>
<gene>
    <name evidence="7" type="ORF">DUNSADRAFT_10011</name>
</gene>
<feature type="region of interest" description="Disordered" evidence="4">
    <location>
        <begin position="227"/>
        <end position="250"/>
    </location>
</feature>
<feature type="compositionally biased region" description="Low complexity" evidence="4">
    <location>
        <begin position="441"/>
        <end position="461"/>
    </location>
</feature>
<dbReference type="InterPro" id="IPR023088">
    <property type="entry name" value="PDEase"/>
</dbReference>
<feature type="region of interest" description="Disordered" evidence="4">
    <location>
        <begin position="957"/>
        <end position="983"/>
    </location>
</feature>
<name>A0ABQ7GGA2_DUNSA</name>
<sequence length="1340" mass="143217">MGLLQSVCGLWDFSRQHPWSALATVLVVCVHVGCLLYHGSYMCICVLLLEVACVASFMYQLGGQRTCVEPMKAVANEAAVQLVAMRRQNEGLADEKEELAEEKKELAGEKEELAEEKEELVEEKEELVEEKQELEELINIADKKEPALQAGSPADLILRVLDQMLEGEAPRGRTVAEPVSQPIHAPNLNLIHTLIRPYPHPCLTAWHTAPKKVGLEVDQGDAHDCTLSEETSTLPRRKAGAGQQDEGGEEDGLRDMLAAIAGDSSSLDPHRCLCNAIGSSVLVPKSRGPGSACSQEHAAQFEPGSEKLASEKSQRSLAGSAMQLRNTMRRASSNNTSISACLPQVAASGSPWLTSTQKNASGSSWSSFGAAGLFGFPSTASARGERGQGGRGSLPISPSQSLQERRSKLRTLSALKLEAGVSLPQRALRTRSSHNLGLAWQQAHQARQQAASAEAQQSHAEPPCVGAEHSQHSQGSLHAHRDHGTLASTLQPQASRRRSRPPRPSLSTSCLMPAGAKARSPLGRSAAAPEEDVPPTLQGRRSVGAVPGSKHYALDEAERMAAQQLCSSGSSRARRPQTSESLTVGPRATPFADEPHHSDSLSWSSPFLNQRATSSAAQAAFSGTPRLATTGGPLQAAHSKLASSACQLMHNLFEGPTRSRRKPKRVQTFSGKLPSTTEPLHLSPRRNPSGSSKSGGPMRKLLGGVKSLSRKALEGASTGSSSAAPAEPAPKPSARKQDAAWEVNQSRVGSLREVRKRILSVPPSPPTDPNLSLIDDEYKSGPVSDTESFHLGFFGGAEDRGLEEACSAETKYSRSAPNLVAEGADKAAAEAAAAASAQGFAPTEAAVEEQQKCIEEEEAQEEGECARQKELVKIREAAQKSEGGAVRIRKSSALSFEDTRSSTPMVDPGSSSATLPASIFPASARSSLAHPGRASKQSSSIPDLVSLSSSFPQMSESCNTCRSSGPAKSSIGLDESGPTSVTWMPSSDTPLPALRVHAQAAASKGIPRIEPSGYGQRRSASVPGVCLDDGGFCDSDRAASAATVEGVDEAGRRFGAVTSAAQQQQQQQQQQQVALGPKFLPVLEMERVLGAAYDSFSFDAFELAAVTQGHPLSALAYYLFHKTGLISGFSLHPTKLARFLRCIEAGYSPHTPYHNATHAADVVQTLHVLMHKGSMVPHCADGLSQLAALMAAVMHDYEHMGLTNDFLINSFSPLAIRYNDRAPLENHHLAAGFTVLHTPDFNFLTALPKPEYCRMRKMVIELVLATDMKQHFALVGQFKVVVRSLTHSRLKQHDPASSPRSSPFDRSTGHSQQQKSPMCRSVSTNLAPMLDPQSVNVKYK</sequence>
<accession>A0ABQ7GGA2</accession>
<feature type="compositionally biased region" description="Polar residues" evidence="4">
    <location>
        <begin position="667"/>
        <end position="678"/>
    </location>
</feature>
<feature type="region of interest" description="Disordered" evidence="4">
    <location>
        <begin position="895"/>
        <end position="914"/>
    </location>
</feature>
<feature type="region of interest" description="Disordered" evidence="4">
    <location>
        <begin position="440"/>
        <end position="547"/>
    </location>
</feature>
<dbReference type="Pfam" id="PF00233">
    <property type="entry name" value="PDEase_I"/>
    <property type="match status" value="1"/>
</dbReference>
<comment type="similarity">
    <text evidence="3">Belongs to the cyclic nucleotide phosphodiesterase family.</text>
</comment>